<evidence type="ECO:0000256" key="1">
    <source>
        <dbReference type="SAM" id="Phobius"/>
    </source>
</evidence>
<dbReference type="AlphaFoldDB" id="A0A0E9SB14"/>
<protein>
    <submittedName>
        <fullName evidence="2">Uncharacterized protein</fullName>
    </submittedName>
</protein>
<keyword evidence="1" id="KW-0812">Transmembrane</keyword>
<keyword evidence="1" id="KW-0472">Membrane</keyword>
<name>A0A0E9SB14_ANGAN</name>
<keyword evidence="1" id="KW-1133">Transmembrane helix</keyword>
<reference evidence="2" key="1">
    <citation type="submission" date="2014-11" db="EMBL/GenBank/DDBJ databases">
        <authorList>
            <person name="Amaro Gonzalez C."/>
        </authorList>
    </citation>
    <scope>NUCLEOTIDE SEQUENCE</scope>
</reference>
<evidence type="ECO:0000313" key="2">
    <source>
        <dbReference type="EMBL" id="JAH37865.1"/>
    </source>
</evidence>
<proteinExistence type="predicted"/>
<sequence>MGDMVKEGYFPVVFLVAVLCFLVVWVGALVYFPFV</sequence>
<dbReference type="EMBL" id="GBXM01070712">
    <property type="protein sequence ID" value="JAH37865.1"/>
    <property type="molecule type" value="Transcribed_RNA"/>
</dbReference>
<organism evidence="2">
    <name type="scientific">Anguilla anguilla</name>
    <name type="common">European freshwater eel</name>
    <name type="synonym">Muraena anguilla</name>
    <dbReference type="NCBI Taxonomy" id="7936"/>
    <lineage>
        <taxon>Eukaryota</taxon>
        <taxon>Metazoa</taxon>
        <taxon>Chordata</taxon>
        <taxon>Craniata</taxon>
        <taxon>Vertebrata</taxon>
        <taxon>Euteleostomi</taxon>
        <taxon>Actinopterygii</taxon>
        <taxon>Neopterygii</taxon>
        <taxon>Teleostei</taxon>
        <taxon>Anguilliformes</taxon>
        <taxon>Anguillidae</taxon>
        <taxon>Anguilla</taxon>
    </lineage>
</organism>
<accession>A0A0E9SB14</accession>
<feature type="transmembrane region" description="Helical" evidence="1">
    <location>
        <begin position="12"/>
        <end position="34"/>
    </location>
</feature>
<reference evidence="2" key="2">
    <citation type="journal article" date="2015" name="Fish Shellfish Immunol.">
        <title>Early steps in the European eel (Anguilla anguilla)-Vibrio vulnificus interaction in the gills: Role of the RtxA13 toxin.</title>
        <authorList>
            <person name="Callol A."/>
            <person name="Pajuelo D."/>
            <person name="Ebbesson L."/>
            <person name="Teles M."/>
            <person name="MacKenzie S."/>
            <person name="Amaro C."/>
        </authorList>
    </citation>
    <scope>NUCLEOTIDE SEQUENCE</scope>
</reference>